<dbReference type="Proteomes" id="UP000249590">
    <property type="component" value="Unassembled WGS sequence"/>
</dbReference>
<accession>A0A8B2NJD9</accession>
<name>A0A8B2NJD9_9HYPH</name>
<gene>
    <name evidence="3" type="ORF">DLJ53_28395</name>
</gene>
<reference evidence="3 4" key="1">
    <citation type="submission" date="2018-05" db="EMBL/GenBank/DDBJ databases">
        <title>Acuticoccus sediminis sp. nov., isolated from deep-sea sediment of Indian Ocean.</title>
        <authorList>
            <person name="Liu X."/>
            <person name="Lai Q."/>
            <person name="Du Y."/>
            <person name="Sun F."/>
            <person name="Zhang X."/>
            <person name="Wang S."/>
            <person name="Shao Z."/>
        </authorList>
    </citation>
    <scope>NUCLEOTIDE SEQUENCE [LARGE SCALE GENOMIC DNA]</scope>
    <source>
        <strain evidence="3 4">PTG4-2</strain>
    </source>
</reference>
<evidence type="ECO:0000313" key="4">
    <source>
        <dbReference type="Proteomes" id="UP000249590"/>
    </source>
</evidence>
<dbReference type="PANTHER" id="PTHR35342">
    <property type="entry name" value="TRICARBOXYLIC TRANSPORT PROTEIN"/>
    <property type="match status" value="1"/>
</dbReference>
<dbReference type="AlphaFoldDB" id="A0A8B2NJD9"/>
<evidence type="ECO:0000313" key="3">
    <source>
        <dbReference type="EMBL" id="RAH97762.1"/>
    </source>
</evidence>
<sequence>MIDLGAFGEALSLLASSPTAWVVVPIGLLIGLVFGVLPGLSVPIAMAVFLPFTLNMDFVSAILFLTAIFTGGGFGGSVPAILMNVPGTTAAVATCFDGYPMARQGRHNEALGIALAASTVGTAVGYILLLLLIQPVSRLVLQLGAPELFMIALWGLLLIAALSEGYFWRGVLAGAVGLLIGTMGMSSAGIMRGTAGSMYLLDGIDSTAALIGLFAASELFALVRAEYIVADASARTVELRRIASGFLHAFSRIFIILRGSLLGSVIGTVPGVGSSVANLVSYTAEKSLSRHPEEFGKGCPDGVIAAESANSSSEGGSMVALLALGIPGGAGTAIMLGAFAMHNVTGGPRFISDNKDIVYAIIAGNLVQALLLAGVGLLFLRVAVLVVKVPLRILVPTITALTVLGTYALSGTMAGPVTLAAAAILGVVMKRYHYPVVAMVIGILLGRMMEGNLLRTWQLGRGDLTIIFERPIALGLLIAMVLTVAWPVLKADRIRNLVRGRVRATPEA</sequence>
<comment type="caution">
    <text evidence="3">The sequence shown here is derived from an EMBL/GenBank/DDBJ whole genome shotgun (WGS) entry which is preliminary data.</text>
</comment>
<feature type="transmembrane region" description="Helical" evidence="1">
    <location>
        <begin position="249"/>
        <end position="269"/>
    </location>
</feature>
<dbReference type="EMBL" id="QHHQ01000008">
    <property type="protein sequence ID" value="RAH97762.1"/>
    <property type="molecule type" value="Genomic_DNA"/>
</dbReference>
<feature type="transmembrane region" description="Helical" evidence="1">
    <location>
        <begin position="139"/>
        <end position="159"/>
    </location>
</feature>
<feature type="transmembrane region" description="Helical" evidence="1">
    <location>
        <begin position="166"/>
        <end position="188"/>
    </location>
</feature>
<feature type="transmembrane region" description="Helical" evidence="1">
    <location>
        <begin position="432"/>
        <end position="449"/>
    </location>
</feature>
<proteinExistence type="predicted"/>
<dbReference type="OrthoDB" id="9791872at2"/>
<keyword evidence="1" id="KW-0472">Membrane</keyword>
<keyword evidence="4" id="KW-1185">Reference proteome</keyword>
<feature type="transmembrane region" description="Helical" evidence="1">
    <location>
        <begin position="357"/>
        <end position="380"/>
    </location>
</feature>
<feature type="transmembrane region" description="Helical" evidence="1">
    <location>
        <begin position="472"/>
        <end position="489"/>
    </location>
</feature>
<dbReference type="InterPro" id="IPR002823">
    <property type="entry name" value="DUF112_TM"/>
</dbReference>
<feature type="transmembrane region" description="Helical" evidence="1">
    <location>
        <begin position="20"/>
        <end position="40"/>
    </location>
</feature>
<feature type="domain" description="DUF112" evidence="2">
    <location>
        <begin position="23"/>
        <end position="441"/>
    </location>
</feature>
<keyword evidence="1" id="KW-1133">Transmembrane helix</keyword>
<evidence type="ECO:0000259" key="2">
    <source>
        <dbReference type="Pfam" id="PF01970"/>
    </source>
</evidence>
<dbReference type="Pfam" id="PF01970">
    <property type="entry name" value="TctA"/>
    <property type="match status" value="1"/>
</dbReference>
<protein>
    <recommendedName>
        <fullName evidence="2">DUF112 domain-containing protein</fullName>
    </recommendedName>
</protein>
<evidence type="ECO:0000256" key="1">
    <source>
        <dbReference type="SAM" id="Phobius"/>
    </source>
</evidence>
<feature type="transmembrane region" description="Helical" evidence="1">
    <location>
        <begin position="318"/>
        <end position="345"/>
    </location>
</feature>
<feature type="transmembrane region" description="Helical" evidence="1">
    <location>
        <begin position="400"/>
        <end position="425"/>
    </location>
</feature>
<dbReference type="PANTHER" id="PTHR35342:SF5">
    <property type="entry name" value="TRICARBOXYLIC TRANSPORT PROTEIN"/>
    <property type="match status" value="1"/>
</dbReference>
<feature type="transmembrane region" description="Helical" evidence="1">
    <location>
        <begin position="111"/>
        <end position="133"/>
    </location>
</feature>
<keyword evidence="1" id="KW-0812">Transmembrane</keyword>
<dbReference type="RefSeq" id="WP_111351608.1">
    <property type="nucleotide sequence ID" value="NZ_QHHQ01000008.1"/>
</dbReference>
<organism evidence="3 4">
    <name type="scientific">Acuticoccus sediminis</name>
    <dbReference type="NCBI Taxonomy" id="2184697"/>
    <lineage>
        <taxon>Bacteria</taxon>
        <taxon>Pseudomonadati</taxon>
        <taxon>Pseudomonadota</taxon>
        <taxon>Alphaproteobacteria</taxon>
        <taxon>Hyphomicrobiales</taxon>
        <taxon>Amorphaceae</taxon>
        <taxon>Acuticoccus</taxon>
    </lineage>
</organism>